<dbReference type="PANTHER" id="PTHR34315:SF1">
    <property type="entry name" value="INTRADIOL RING-CLEAVAGE DIOXYGENASES DOMAIN-CONTAINING PROTEIN-RELATED"/>
    <property type="match status" value="1"/>
</dbReference>
<dbReference type="CDD" id="cd03457">
    <property type="entry name" value="intradiol_dioxygenase_like"/>
    <property type="match status" value="1"/>
</dbReference>
<feature type="region of interest" description="Disordered" evidence="1">
    <location>
        <begin position="57"/>
        <end position="129"/>
    </location>
</feature>
<evidence type="ECO:0000256" key="1">
    <source>
        <dbReference type="SAM" id="MobiDB-lite"/>
    </source>
</evidence>
<evidence type="ECO:0000256" key="2">
    <source>
        <dbReference type="SAM" id="SignalP"/>
    </source>
</evidence>
<gene>
    <name evidence="3" type="ORF">P167DRAFT_577946</name>
</gene>
<feature type="compositionally biased region" description="Gly residues" evidence="1">
    <location>
        <begin position="80"/>
        <end position="112"/>
    </location>
</feature>
<evidence type="ECO:0000313" key="4">
    <source>
        <dbReference type="Proteomes" id="UP000277580"/>
    </source>
</evidence>
<proteinExistence type="predicted"/>
<keyword evidence="2" id="KW-0732">Signal</keyword>
<dbReference type="GO" id="GO:0008199">
    <property type="term" value="F:ferric iron binding"/>
    <property type="evidence" value="ECO:0007669"/>
    <property type="project" value="InterPro"/>
</dbReference>
<dbReference type="GO" id="GO:0016702">
    <property type="term" value="F:oxidoreductase activity, acting on single donors with incorporation of molecular oxygen, incorporation of two atoms of oxygen"/>
    <property type="evidence" value="ECO:0007669"/>
    <property type="project" value="InterPro"/>
</dbReference>
<feature type="chain" id="PRO_5018227732" evidence="2">
    <location>
        <begin position="26"/>
        <end position="440"/>
    </location>
</feature>
<dbReference type="InterPro" id="IPR015889">
    <property type="entry name" value="Intradiol_dOase_core"/>
</dbReference>
<dbReference type="InParanoid" id="A0A3N4KK79"/>
<organism evidence="3 4">
    <name type="scientific">Morchella conica CCBAS932</name>
    <dbReference type="NCBI Taxonomy" id="1392247"/>
    <lineage>
        <taxon>Eukaryota</taxon>
        <taxon>Fungi</taxon>
        <taxon>Dikarya</taxon>
        <taxon>Ascomycota</taxon>
        <taxon>Pezizomycotina</taxon>
        <taxon>Pezizomycetes</taxon>
        <taxon>Pezizales</taxon>
        <taxon>Morchellaceae</taxon>
        <taxon>Morchella</taxon>
    </lineage>
</organism>
<dbReference type="Gene3D" id="2.60.130.10">
    <property type="entry name" value="Aromatic compound dioxygenase"/>
    <property type="match status" value="1"/>
</dbReference>
<reference evidence="3 4" key="1">
    <citation type="journal article" date="2018" name="Nat. Ecol. Evol.">
        <title>Pezizomycetes genomes reveal the molecular basis of ectomycorrhizal truffle lifestyle.</title>
        <authorList>
            <person name="Murat C."/>
            <person name="Payen T."/>
            <person name="Noel B."/>
            <person name="Kuo A."/>
            <person name="Morin E."/>
            <person name="Chen J."/>
            <person name="Kohler A."/>
            <person name="Krizsan K."/>
            <person name="Balestrini R."/>
            <person name="Da Silva C."/>
            <person name="Montanini B."/>
            <person name="Hainaut M."/>
            <person name="Levati E."/>
            <person name="Barry K.W."/>
            <person name="Belfiori B."/>
            <person name="Cichocki N."/>
            <person name="Clum A."/>
            <person name="Dockter R.B."/>
            <person name="Fauchery L."/>
            <person name="Guy J."/>
            <person name="Iotti M."/>
            <person name="Le Tacon F."/>
            <person name="Lindquist E.A."/>
            <person name="Lipzen A."/>
            <person name="Malagnac F."/>
            <person name="Mello A."/>
            <person name="Molinier V."/>
            <person name="Miyauchi S."/>
            <person name="Poulain J."/>
            <person name="Riccioni C."/>
            <person name="Rubini A."/>
            <person name="Sitrit Y."/>
            <person name="Splivallo R."/>
            <person name="Traeger S."/>
            <person name="Wang M."/>
            <person name="Zifcakova L."/>
            <person name="Wipf D."/>
            <person name="Zambonelli A."/>
            <person name="Paolocci F."/>
            <person name="Nowrousian M."/>
            <person name="Ottonello S."/>
            <person name="Baldrian P."/>
            <person name="Spatafora J.W."/>
            <person name="Henrissat B."/>
            <person name="Nagy L.G."/>
            <person name="Aury J.M."/>
            <person name="Wincker P."/>
            <person name="Grigoriev I.V."/>
            <person name="Bonfante P."/>
            <person name="Martin F.M."/>
        </authorList>
    </citation>
    <scope>NUCLEOTIDE SEQUENCE [LARGE SCALE GENOMIC DNA]</scope>
    <source>
        <strain evidence="3 4">CCBAS932</strain>
    </source>
</reference>
<feature type="signal peptide" evidence="2">
    <location>
        <begin position="1"/>
        <end position="25"/>
    </location>
</feature>
<dbReference type="SUPFAM" id="SSF49482">
    <property type="entry name" value="Aromatic compound dioxygenase"/>
    <property type="match status" value="1"/>
</dbReference>
<evidence type="ECO:0000313" key="3">
    <source>
        <dbReference type="EMBL" id="RPB08731.1"/>
    </source>
</evidence>
<feature type="region of interest" description="Disordered" evidence="1">
    <location>
        <begin position="407"/>
        <end position="440"/>
    </location>
</feature>
<keyword evidence="3" id="KW-0560">Oxidoreductase</keyword>
<dbReference type="OrthoDB" id="121380at2759"/>
<keyword evidence="3" id="KW-0223">Dioxygenase</keyword>
<name>A0A3N4KK79_9PEZI</name>
<keyword evidence="4" id="KW-1185">Reference proteome</keyword>
<feature type="compositionally biased region" description="Gly residues" evidence="1">
    <location>
        <begin position="407"/>
        <end position="418"/>
    </location>
</feature>
<accession>A0A3N4KK79</accession>
<sequence>MRITETLSLAALAATTLLGVVGAHGNPTTGELAARDIRESRARRSLAQCSEKLRARDRLHKRSSKRNALVERHLLKKRQVGGGSRGGQGQNQGQGGQQPGGGQQGGNNGGNQGNAPGAPSSVVGGAPIATSTALGGAPVVTSTADEAPTTLTSAVEVPTTAAVATSSAADAVGTSPASLFPEVQCVLTPELTVGPYYVSGELIREDIREDQYGIELLLDVQFVDVNTCEVLTDAYVDFWHCNTTGTYSGVSADNTLGLTFLRGIQPTDEDGITQIITNFPGWYSGRAVHIHVAAHINGTAEANSTYTGGSTSHIGQIFFPEEILEVMDTQDVYNTNSVVRLTNAEDTWFPEGNTTEYNAVAAVEYLGDVVTDGLLAYITIGVDTTIDYTEELLSGGGAGGAGGAPGGNGTFAGNGTFEGNGTAPPSGAIPSEAVPTATLV</sequence>
<protein>
    <submittedName>
        <fullName evidence="3">Aromatic compound dioxygenase</fullName>
    </submittedName>
</protein>
<dbReference type="STRING" id="1392247.A0A3N4KK79"/>
<dbReference type="EMBL" id="ML119159">
    <property type="protein sequence ID" value="RPB08731.1"/>
    <property type="molecule type" value="Genomic_DNA"/>
</dbReference>
<dbReference type="PANTHER" id="PTHR34315">
    <property type="match status" value="1"/>
</dbReference>
<dbReference type="Proteomes" id="UP000277580">
    <property type="component" value="Unassembled WGS sequence"/>
</dbReference>
<dbReference type="AlphaFoldDB" id="A0A3N4KK79"/>